<evidence type="ECO:0000256" key="1">
    <source>
        <dbReference type="SAM" id="MobiDB-lite"/>
    </source>
</evidence>
<proteinExistence type="predicted"/>
<dbReference type="GO" id="GO:0000466">
    <property type="term" value="P:maturation of 5.8S rRNA from tricistronic rRNA transcript (SSU-rRNA, 5.8S rRNA, LSU-rRNA)"/>
    <property type="evidence" value="ECO:0007669"/>
    <property type="project" value="TreeGrafter"/>
</dbReference>
<dbReference type="Proteomes" id="UP001187734">
    <property type="component" value="Unassembled WGS sequence"/>
</dbReference>
<dbReference type="Pfam" id="PF20945">
    <property type="entry name" value="RMP1"/>
    <property type="match status" value="1"/>
</dbReference>
<sequence length="240" mass="26672">MTTPTDTALLTTNSETLAPLLPILNAFAHRHKNQHSSTHWWSSFSVLRRAVRNLADDFVLRPKKTKPSNAKRESHPALVRAKWMMRHVIPGAFIAFSQLAADNQHAPLGLLLLSVLARVNTILSHLVPASHNHEPSAPAITKPTFTDSKRSAASDLTIHEAPSPAMDMGVAISRDELLLSRRTMPESHTRLKDQKPEERKPKIVHTDNHTQSLRGDTKDRPKKKKNKKGGDALSNLFGSL</sequence>
<feature type="region of interest" description="Disordered" evidence="1">
    <location>
        <begin position="130"/>
        <end position="153"/>
    </location>
</feature>
<feature type="domain" description="RNase MRP protein 1 RNA binding" evidence="2">
    <location>
        <begin position="23"/>
        <end position="118"/>
    </location>
</feature>
<dbReference type="EMBL" id="ONZP01000498">
    <property type="protein sequence ID" value="SPJ85797.1"/>
    <property type="molecule type" value="Genomic_DNA"/>
</dbReference>
<dbReference type="PANTHER" id="PTHR37792:SF1">
    <property type="entry name" value="RIBONUCLEASE MRP PROTEIN SUBUNIT RMP1"/>
    <property type="match status" value="1"/>
</dbReference>
<dbReference type="AlphaFoldDB" id="A0AAE8SN10"/>
<reference evidence="3" key="1">
    <citation type="submission" date="2018-03" db="EMBL/GenBank/DDBJ databases">
        <authorList>
            <person name="Guldener U."/>
        </authorList>
    </citation>
    <scope>NUCLEOTIDE SEQUENCE</scope>
</reference>
<comment type="caution">
    <text evidence="3">The sequence shown here is derived from an EMBL/GenBank/DDBJ whole genome shotgun (WGS) entry which is preliminary data.</text>
</comment>
<dbReference type="GO" id="GO:0000172">
    <property type="term" value="C:ribonuclease MRP complex"/>
    <property type="evidence" value="ECO:0007669"/>
    <property type="project" value="InterPro"/>
</dbReference>
<evidence type="ECO:0000313" key="4">
    <source>
        <dbReference type="Proteomes" id="UP001187734"/>
    </source>
</evidence>
<dbReference type="CDD" id="cd22573">
    <property type="entry name" value="RMP1_RBD"/>
    <property type="match status" value="1"/>
</dbReference>
<dbReference type="GO" id="GO:0042134">
    <property type="term" value="F:rRNA primary transcript binding"/>
    <property type="evidence" value="ECO:0007669"/>
    <property type="project" value="InterPro"/>
</dbReference>
<dbReference type="InterPro" id="IPR047204">
    <property type="entry name" value="RMP1_RBD"/>
</dbReference>
<feature type="region of interest" description="Disordered" evidence="1">
    <location>
        <begin position="178"/>
        <end position="240"/>
    </location>
</feature>
<accession>A0AAE8SN10</accession>
<organism evidence="3 4">
    <name type="scientific">Fusarium torulosum</name>
    <dbReference type="NCBI Taxonomy" id="33205"/>
    <lineage>
        <taxon>Eukaryota</taxon>
        <taxon>Fungi</taxon>
        <taxon>Dikarya</taxon>
        <taxon>Ascomycota</taxon>
        <taxon>Pezizomycotina</taxon>
        <taxon>Sordariomycetes</taxon>
        <taxon>Hypocreomycetidae</taxon>
        <taxon>Hypocreales</taxon>
        <taxon>Nectriaceae</taxon>
        <taxon>Fusarium</taxon>
    </lineage>
</organism>
<dbReference type="InterPro" id="IPR047205">
    <property type="entry name" value="RMP1"/>
</dbReference>
<protein>
    <recommendedName>
        <fullName evidence="2">RNase MRP protein 1 RNA binding domain-containing protein</fullName>
    </recommendedName>
</protein>
<evidence type="ECO:0000259" key="2">
    <source>
        <dbReference type="Pfam" id="PF20945"/>
    </source>
</evidence>
<evidence type="ECO:0000313" key="3">
    <source>
        <dbReference type="EMBL" id="SPJ85797.1"/>
    </source>
</evidence>
<dbReference type="PANTHER" id="PTHR37792">
    <property type="entry name" value="RIBONUCLEASE MRP PROTEIN SUBUNIT RMP1"/>
    <property type="match status" value="1"/>
</dbReference>
<gene>
    <name evidence="3" type="ORF">FTOL_11580</name>
</gene>
<name>A0AAE8SN10_9HYPO</name>
<feature type="compositionally biased region" description="Basic and acidic residues" evidence="1">
    <location>
        <begin position="178"/>
        <end position="208"/>
    </location>
</feature>
<dbReference type="GO" id="GO:0000294">
    <property type="term" value="P:nuclear-transcribed mRNA catabolic process, RNase MRP-dependent"/>
    <property type="evidence" value="ECO:0007669"/>
    <property type="project" value="TreeGrafter"/>
</dbReference>
<keyword evidence="4" id="KW-1185">Reference proteome</keyword>